<protein>
    <recommendedName>
        <fullName evidence="2">Atos-like conserved domain-containing protein</fullName>
    </recommendedName>
</protein>
<dbReference type="HOGENOM" id="CLU_767696_0_0_1"/>
<dbReference type="InParanoid" id="K0KSU3"/>
<evidence type="ECO:0000313" key="3">
    <source>
        <dbReference type="EMBL" id="CCH44444.1"/>
    </source>
</evidence>
<evidence type="ECO:0000313" key="4">
    <source>
        <dbReference type="Proteomes" id="UP000009328"/>
    </source>
</evidence>
<dbReference type="AlphaFoldDB" id="K0KSU3"/>
<feature type="region of interest" description="Disordered" evidence="1">
    <location>
        <begin position="271"/>
        <end position="291"/>
    </location>
</feature>
<accession>K0KSU3</accession>
<comment type="caution">
    <text evidence="3">The sequence shown here is derived from an EMBL/GenBank/DDBJ whole genome shotgun (WGS) entry which is preliminary data.</text>
</comment>
<dbReference type="Pfam" id="PF13915">
    <property type="entry name" value="DUF4210"/>
    <property type="match status" value="1"/>
</dbReference>
<dbReference type="PANTHER" id="PTHR13199">
    <property type="entry name" value="GH03947P"/>
    <property type="match status" value="1"/>
</dbReference>
<dbReference type="InterPro" id="IPR025261">
    <property type="entry name" value="Atos-like_cons_dom"/>
</dbReference>
<proteinExistence type="predicted"/>
<evidence type="ECO:0000259" key="2">
    <source>
        <dbReference type="SMART" id="SM01177"/>
    </source>
</evidence>
<reference evidence="3 4" key="1">
    <citation type="journal article" date="2012" name="Eukaryot. Cell">
        <title>Draft genome sequence of Wickerhamomyces ciferrii NRRL Y-1031 F-60-10.</title>
        <authorList>
            <person name="Schneider J."/>
            <person name="Andrea H."/>
            <person name="Blom J."/>
            <person name="Jaenicke S."/>
            <person name="Ruckert C."/>
            <person name="Schorsch C."/>
            <person name="Szczepanowski R."/>
            <person name="Farwick M."/>
            <person name="Goesmann A."/>
            <person name="Puhler A."/>
            <person name="Schaffer S."/>
            <person name="Tauch A."/>
            <person name="Kohler T."/>
            <person name="Brinkrolf K."/>
        </authorList>
    </citation>
    <scope>NUCLEOTIDE SEQUENCE [LARGE SCALE GENOMIC DNA]</scope>
    <source>
        <strain evidence="4">ATCC 14091 / BCRC 22168 / CBS 111 / JCM 3599 / NBRC 0793 / NRRL Y-1031 F-60-10</strain>
    </source>
</reference>
<gene>
    <name evidence="3" type="ORF">BN7_4008</name>
</gene>
<feature type="domain" description="Atos-like conserved" evidence="2">
    <location>
        <begin position="61"/>
        <end position="117"/>
    </location>
</feature>
<keyword evidence="4" id="KW-1185">Reference proteome</keyword>
<dbReference type="EMBL" id="CAIF01000127">
    <property type="protein sequence ID" value="CCH44444.1"/>
    <property type="molecule type" value="Genomic_DNA"/>
</dbReference>
<dbReference type="InterPro" id="IPR051506">
    <property type="entry name" value="ATOS_Transcription_Regulators"/>
</dbReference>
<sequence length="361" mass="41165">MPVSTNITYDYAPRRKSSLSHITTDDILPDHEIPKKCFRCDVKSTKFSHCIRKPSRSCNSLLGSMQESLLRGTTSGSPSKPMQFGSMITAGAQGTPIKKDFDAVFYTWEDGSESPYVGSIKIGDEDRVGNKKSGFPGIKIDERGKIQVVVCNSEESPIKVILVNYNIRRLKSGYRVFIRQSNDAYTIHLNFINCKGKFYLFDEIKVIFYNHINIEHTLEDRLVGKPSKVDLNYYLNKCCYCDDELNAMNDDDSWEDVNSLTSRVSSLEMIRDEEDDETNNNDNSNDGPNIEFKFKKDYQIQFLDDDKKQNQFKLNDQEDQITPKTSTATVDVNNKNNNINGYEFDDDNSSGLLVMGTQRVN</sequence>
<name>K0KSU3_WICCF</name>
<dbReference type="Proteomes" id="UP000009328">
    <property type="component" value="Unassembled WGS sequence"/>
</dbReference>
<dbReference type="InterPro" id="IPR033473">
    <property type="entry name" value="Atos-like_C"/>
</dbReference>
<dbReference type="SMART" id="SM01177">
    <property type="entry name" value="DUF4210"/>
    <property type="match status" value="1"/>
</dbReference>
<organism evidence="3 4">
    <name type="scientific">Wickerhamomyces ciferrii (strain ATCC 14091 / BCRC 22168 / CBS 111 / JCM 3599 / NBRC 0793 / NRRL Y-1031 F-60-10)</name>
    <name type="common">Yeast</name>
    <name type="synonym">Pichia ciferrii</name>
    <dbReference type="NCBI Taxonomy" id="1206466"/>
    <lineage>
        <taxon>Eukaryota</taxon>
        <taxon>Fungi</taxon>
        <taxon>Dikarya</taxon>
        <taxon>Ascomycota</taxon>
        <taxon>Saccharomycotina</taxon>
        <taxon>Saccharomycetes</taxon>
        <taxon>Phaffomycetales</taxon>
        <taxon>Wickerhamomycetaceae</taxon>
        <taxon>Wickerhamomyces</taxon>
    </lineage>
</organism>
<dbReference type="PANTHER" id="PTHR13199:SF11">
    <property type="entry name" value="PROTEIN ATOSSA"/>
    <property type="match status" value="1"/>
</dbReference>
<evidence type="ECO:0000256" key="1">
    <source>
        <dbReference type="SAM" id="MobiDB-lite"/>
    </source>
</evidence>
<dbReference type="Pfam" id="PF13889">
    <property type="entry name" value="Chromosome_seg"/>
    <property type="match status" value="1"/>
</dbReference>